<reference evidence="3" key="2">
    <citation type="submission" date="2018-10" db="UniProtKB">
        <authorList>
            <consortium name="EnsemblPlants"/>
        </authorList>
    </citation>
    <scope>IDENTIFICATION</scope>
</reference>
<dbReference type="PANTHER" id="PTHR24177:SF430">
    <property type="entry name" value="OS06G0295000 PROTEIN"/>
    <property type="match status" value="1"/>
</dbReference>
<evidence type="ECO:0000313" key="3">
    <source>
        <dbReference type="EnsemblPlants" id="TraesCS6B02G436000.1.cds1"/>
    </source>
</evidence>
<feature type="transmembrane region" description="Helical" evidence="1">
    <location>
        <begin position="90"/>
        <end position="108"/>
    </location>
</feature>
<evidence type="ECO:0000313" key="4">
    <source>
        <dbReference type="Proteomes" id="UP000019116"/>
    </source>
</evidence>
<dbReference type="AlphaFoldDB" id="A0A3B6PV65"/>
<dbReference type="OrthoDB" id="685552at2759"/>
<dbReference type="Gramene" id="TraesNOR6B03G03668220.1">
    <property type="protein sequence ID" value="TraesNOR6B03G03668220.1.CDS1"/>
    <property type="gene ID" value="TraesNOR6B03G03668220"/>
</dbReference>
<evidence type="ECO:0000256" key="1">
    <source>
        <dbReference type="SAM" id="Phobius"/>
    </source>
</evidence>
<dbReference type="Gramene" id="TraesCS6B03G1218900.1">
    <property type="protein sequence ID" value="TraesCS6B03G1218900.1.CDS1"/>
    <property type="gene ID" value="TraesCS6B03G1218900"/>
</dbReference>
<organism evidence="3">
    <name type="scientific">Triticum aestivum</name>
    <name type="common">Wheat</name>
    <dbReference type="NCBI Taxonomy" id="4565"/>
    <lineage>
        <taxon>Eukaryota</taxon>
        <taxon>Viridiplantae</taxon>
        <taxon>Streptophyta</taxon>
        <taxon>Embryophyta</taxon>
        <taxon>Tracheophyta</taxon>
        <taxon>Spermatophyta</taxon>
        <taxon>Magnoliopsida</taxon>
        <taxon>Liliopsida</taxon>
        <taxon>Poales</taxon>
        <taxon>Poaceae</taxon>
        <taxon>BOP clade</taxon>
        <taxon>Pooideae</taxon>
        <taxon>Triticodae</taxon>
        <taxon>Triticeae</taxon>
        <taxon>Triticinae</taxon>
        <taxon>Triticum</taxon>
    </lineage>
</organism>
<dbReference type="Proteomes" id="UP000019116">
    <property type="component" value="Chromosome 6B"/>
</dbReference>
<reference evidence="3" key="1">
    <citation type="submission" date="2018-08" db="EMBL/GenBank/DDBJ databases">
        <authorList>
            <person name="Rossello M."/>
        </authorList>
    </citation>
    <scope>NUCLEOTIDE SEQUENCE [LARGE SCALE GENOMIC DNA]</scope>
    <source>
        <strain evidence="3">cv. Chinese Spring</strain>
    </source>
</reference>
<proteinExistence type="predicted"/>
<keyword evidence="4" id="KW-1185">Reference proteome</keyword>
<dbReference type="Gramene" id="TraesCS6B02G436000.1">
    <property type="protein sequence ID" value="TraesCS6B02G436000.1.cds1"/>
    <property type="gene ID" value="TraesCS6B02G436000"/>
</dbReference>
<dbReference type="PANTHER" id="PTHR24177">
    <property type="entry name" value="CASKIN"/>
    <property type="match status" value="1"/>
</dbReference>
<accession>A0A3B6PV65</accession>
<feature type="transmembrane region" description="Helical" evidence="1">
    <location>
        <begin position="141"/>
        <end position="161"/>
    </location>
</feature>
<feature type="transmembrane region" description="Helical" evidence="1">
    <location>
        <begin position="200"/>
        <end position="218"/>
    </location>
</feature>
<sequence length="239" mass="26249">MSEEAHRVAVSSGDDVLVRGSLQFQQRENTSEEAHIVEVSSGDGVMVGGPSQSQQQEITVDEGANGMSVDRRLAALVVDKVNDEWSTFRGWMLLLTSLVATVTFAAGLSPPGGFWSVDDKVHGYVAGTSIMHDKFALRYSLFQFSNTAAFFCSLMIIAILARSINTEGTTRNNCFFAFLVFFCFISLATSYIAGSWNGPSVGIYNICMFFLVLIYMLLSRIFSQNLWCGSCTKTLESMV</sequence>
<dbReference type="EnsemblPlants" id="TraesCS6B02G436000.1">
    <property type="protein sequence ID" value="TraesCS6B02G436000.1.cds1"/>
    <property type="gene ID" value="TraesCS6B02G436000"/>
</dbReference>
<keyword evidence="1" id="KW-0812">Transmembrane</keyword>
<evidence type="ECO:0000259" key="2">
    <source>
        <dbReference type="Pfam" id="PF13962"/>
    </source>
</evidence>
<dbReference type="InterPro" id="IPR026961">
    <property type="entry name" value="PGG_dom"/>
</dbReference>
<feature type="domain" description="PGG" evidence="2">
    <location>
        <begin position="87"/>
        <end position="196"/>
    </location>
</feature>
<protein>
    <recommendedName>
        <fullName evidence="2">PGG domain-containing protein</fullName>
    </recommendedName>
</protein>
<keyword evidence="1" id="KW-0472">Membrane</keyword>
<keyword evidence="1" id="KW-1133">Transmembrane helix</keyword>
<dbReference type="Gramene" id="TraesMAC6B03G03630330.1">
    <property type="protein sequence ID" value="TraesMAC6B03G03630330.1.CDS1"/>
    <property type="gene ID" value="TraesMAC6B03G03630330"/>
</dbReference>
<feature type="transmembrane region" description="Helical" evidence="1">
    <location>
        <begin position="173"/>
        <end position="194"/>
    </location>
</feature>
<dbReference type="Pfam" id="PF13962">
    <property type="entry name" value="PGG"/>
    <property type="match status" value="1"/>
</dbReference>
<dbReference type="STRING" id="4565.A0A3B6PV65"/>
<name>A0A3B6PV65_WHEAT</name>